<dbReference type="InterPro" id="IPR050194">
    <property type="entry name" value="Glycosyltransferase_grp1"/>
</dbReference>
<gene>
    <name evidence="2" type="ORF">RQP53_18780</name>
</gene>
<dbReference type="PANTHER" id="PTHR45947:SF3">
    <property type="entry name" value="SULFOQUINOVOSYL TRANSFERASE SQD2"/>
    <property type="match status" value="1"/>
</dbReference>
<dbReference type="EC" id="2.4.-.-" evidence="2"/>
<dbReference type="InterPro" id="IPR001296">
    <property type="entry name" value="Glyco_trans_1"/>
</dbReference>
<keyword evidence="2" id="KW-0328">Glycosyltransferase</keyword>
<dbReference type="CDD" id="cd03801">
    <property type="entry name" value="GT4_PimA-like"/>
    <property type="match status" value="1"/>
</dbReference>
<organism evidence="2 3">
    <name type="scientific">Roseateles aquae</name>
    <dbReference type="NCBI Taxonomy" id="3077235"/>
    <lineage>
        <taxon>Bacteria</taxon>
        <taxon>Pseudomonadati</taxon>
        <taxon>Pseudomonadota</taxon>
        <taxon>Betaproteobacteria</taxon>
        <taxon>Burkholderiales</taxon>
        <taxon>Sphaerotilaceae</taxon>
        <taxon>Roseateles</taxon>
    </lineage>
</organism>
<name>A0ABU3PG71_9BURK</name>
<comment type="caution">
    <text evidence="2">The sequence shown here is derived from an EMBL/GenBank/DDBJ whole genome shotgun (WGS) entry which is preliminary data.</text>
</comment>
<sequence>MKIAFVFDYVMHYHRPTLQAIEARIKALGGEFTLYTAKHELAAAGRTPLSQAVVRDQRYYRLFEKYVGGYALRNQQGLIEQLDKQRPDIIVTMCHSGTWSEWQIAMHKRKWGCKLVSWQCGYEYNPGLIKRTILGAFIPRFDLHLCYHSNAQRYSVAHGARPEQTIVMHNTIDEGAIVAGDKAQAREALVAQYPQLAGKRIVLYVGAVLEEKNLDRVFAALDQLNDPAAMFVLVGDGAYLEVLKQRYGARSDWLATGRVVEGVGRYFDAADVFVLPGTGGLAINEAMAHRLAVVSGYADGSADDLVQDGVTGFRLRSDEVGELAQRLGQLLGDPALARVFGEAGERRIRGDLSFQCFIDRVISGLLGQLAQARA</sequence>
<dbReference type="Proteomes" id="UP001246372">
    <property type="component" value="Unassembled WGS sequence"/>
</dbReference>
<feature type="domain" description="Glycosyl transferase family 1" evidence="1">
    <location>
        <begin position="192"/>
        <end position="346"/>
    </location>
</feature>
<evidence type="ECO:0000313" key="2">
    <source>
        <dbReference type="EMBL" id="MDT9001332.1"/>
    </source>
</evidence>
<reference evidence="2" key="1">
    <citation type="submission" date="2023-09" db="EMBL/GenBank/DDBJ databases">
        <title>Paucibacter sp. APW11 Genome sequencing and assembly.</title>
        <authorList>
            <person name="Kim I."/>
        </authorList>
    </citation>
    <scope>NUCLEOTIDE SEQUENCE</scope>
    <source>
        <strain evidence="2">APW11</strain>
    </source>
</reference>
<evidence type="ECO:0000313" key="3">
    <source>
        <dbReference type="Proteomes" id="UP001246372"/>
    </source>
</evidence>
<accession>A0ABU3PG71</accession>
<dbReference type="GO" id="GO:0016757">
    <property type="term" value="F:glycosyltransferase activity"/>
    <property type="evidence" value="ECO:0007669"/>
    <property type="project" value="UniProtKB-KW"/>
</dbReference>
<keyword evidence="3" id="KW-1185">Reference proteome</keyword>
<proteinExistence type="predicted"/>
<evidence type="ECO:0000259" key="1">
    <source>
        <dbReference type="Pfam" id="PF00534"/>
    </source>
</evidence>
<keyword evidence="2" id="KW-0808">Transferase</keyword>
<dbReference type="Gene3D" id="3.40.50.2000">
    <property type="entry name" value="Glycogen Phosphorylase B"/>
    <property type="match status" value="2"/>
</dbReference>
<dbReference type="RefSeq" id="WP_315652207.1">
    <property type="nucleotide sequence ID" value="NZ_JAVXZY010000008.1"/>
</dbReference>
<dbReference type="PANTHER" id="PTHR45947">
    <property type="entry name" value="SULFOQUINOVOSYL TRANSFERASE SQD2"/>
    <property type="match status" value="1"/>
</dbReference>
<dbReference type="EMBL" id="JAVXZY010000008">
    <property type="protein sequence ID" value="MDT9001332.1"/>
    <property type="molecule type" value="Genomic_DNA"/>
</dbReference>
<protein>
    <submittedName>
        <fullName evidence="2">Glycosyltransferase family 4 protein</fullName>
        <ecNumber evidence="2">2.4.-.-</ecNumber>
    </submittedName>
</protein>
<dbReference type="SUPFAM" id="SSF53756">
    <property type="entry name" value="UDP-Glycosyltransferase/glycogen phosphorylase"/>
    <property type="match status" value="1"/>
</dbReference>
<dbReference type="Pfam" id="PF00534">
    <property type="entry name" value="Glycos_transf_1"/>
    <property type="match status" value="1"/>
</dbReference>